<proteinExistence type="predicted"/>
<dbReference type="EMBL" id="CP045430">
    <property type="protein sequence ID" value="QPB85364.1"/>
    <property type="molecule type" value="Genomic_DNA"/>
</dbReference>
<evidence type="ECO:0000313" key="2">
    <source>
        <dbReference type="EMBL" id="QPB85364.1"/>
    </source>
</evidence>
<dbReference type="PANTHER" id="PTHR39639:SF1">
    <property type="entry name" value="DUF262 DOMAIN-CONTAINING PROTEIN"/>
    <property type="match status" value="1"/>
</dbReference>
<dbReference type="AlphaFoldDB" id="A0A5S3UYX4"/>
<evidence type="ECO:0000259" key="1">
    <source>
        <dbReference type="Pfam" id="PF03235"/>
    </source>
</evidence>
<accession>A0A5S3UYX4</accession>
<dbReference type="RefSeq" id="WP_138537977.1">
    <property type="nucleotide sequence ID" value="NZ_CP045430.1"/>
</dbReference>
<sequence>MSAFLKEQEFEDIFKKHIKTSVYSISIKTLFSERRRRKIDYSPYYQRNYVWDNSKATFFIESILLGTDVPPLIFFNSGASIEVIDGRQRYETIKKFKDGELKLNIKGLTKLPQLQGQVFSKLDSEVQGLFDDAKIRIFEFEVHNEPKMSSLLEDKIKKEIFRRYNSGITPLSSAEIDNATYDEDHLTNKLREKLLCNPDLGKRIYELFISKSKKSDDISVILQFLRKCLVLSSFPIKTFASGSNRAEVMELLYSVKSDNTENPDEVCDNLFSIIDKVENLVSKLDNDFNNRLLNECMLWGLYILREDGFDIDEVYSKVNISKFKKFFSDNSNDYSYENSHHYKAIIERYYSTSVFLEEVFHHSFDLYIKDDDFKTRVKELRQSENEAKLKLIELASLRVQKPEPSRIPVEEIVEEVNGSRYLIRPSYQRPERINLFKASAIIESIILGISLPPLFVFKSKNNVKEVIDGQQRLLSIIGFMGKTYIDENGNKVYPKLNAFKLSRLKILRELNGLRFNELELNVQDKIYDFMLSVIEIDYHLNNDFEPVDLFIRLNNKPYPIKENSFEMWNSFVDKDVIDKIRVITDCNIDWFYIKKRNKDKTSDRMQNEELVALLVYNLYNKKYRPGHISLGFYLRDGRINCRVTNKKDVSVLLEKMITDSSLKRDFISSIEEVKNIISSLKGKLSTSDMDSMTDLFGRENNKRYLVDFYILFQILQRLDKQRLAEIELIELKKKLSVVQKKLKQPPKGENQQNYFDDLLDSISV</sequence>
<feature type="domain" description="GmrSD restriction endonucleases N-terminal" evidence="1">
    <location>
        <begin position="417"/>
        <end position="557"/>
    </location>
</feature>
<dbReference type="PANTHER" id="PTHR39639">
    <property type="entry name" value="CHROMOSOME 16, WHOLE GENOME SHOTGUN SEQUENCE"/>
    <property type="match status" value="1"/>
</dbReference>
<gene>
    <name evidence="2" type="ORF">CWC22_020280</name>
</gene>
<feature type="domain" description="GmrSD restriction endonucleases N-terminal" evidence="1">
    <location>
        <begin position="27"/>
        <end position="179"/>
    </location>
</feature>
<protein>
    <submittedName>
        <fullName evidence="2">DUF262 domain-containing protein</fullName>
    </submittedName>
</protein>
<organism evidence="2 3">
    <name type="scientific">Pseudoalteromonas rubra</name>
    <dbReference type="NCBI Taxonomy" id="43658"/>
    <lineage>
        <taxon>Bacteria</taxon>
        <taxon>Pseudomonadati</taxon>
        <taxon>Pseudomonadota</taxon>
        <taxon>Gammaproteobacteria</taxon>
        <taxon>Alteromonadales</taxon>
        <taxon>Pseudoalteromonadaceae</taxon>
        <taxon>Pseudoalteromonas</taxon>
    </lineage>
</organism>
<evidence type="ECO:0000313" key="3">
    <source>
        <dbReference type="Proteomes" id="UP000305729"/>
    </source>
</evidence>
<dbReference type="Pfam" id="PF03235">
    <property type="entry name" value="GmrSD_N"/>
    <property type="match status" value="2"/>
</dbReference>
<dbReference type="InterPro" id="IPR004919">
    <property type="entry name" value="GmrSD_N"/>
</dbReference>
<name>A0A5S3UYX4_9GAMM</name>
<reference evidence="2 3" key="1">
    <citation type="submission" date="2019-10" db="EMBL/GenBank/DDBJ databases">
        <title>Pseudoalteromonas rubra S4059.</title>
        <authorList>
            <person name="Paulsen S."/>
            <person name="Wang X."/>
        </authorList>
    </citation>
    <scope>NUCLEOTIDE SEQUENCE [LARGE SCALE GENOMIC DNA]</scope>
    <source>
        <strain evidence="2 3">S4059</strain>
    </source>
</reference>
<dbReference type="Proteomes" id="UP000305729">
    <property type="component" value="Chromosome 2"/>
</dbReference>